<accession>A0A9P6L0J9</accession>
<sequence length="150" mass="17502">MDVTDITYVLLTQGFYKGDISQHINDINKNLRPLFYEAVMLYDKSCCILKNNSNKFVCSEYSEEDNLEIKRVIEDVVLGKTTESYIIDSLIANKWLLKNEYGLSLSNRCLIQFEDYILDLEGRYKRCTLCKQLVEGRETHSFCENLLDSN</sequence>
<dbReference type="OrthoDB" id="2186070at2759"/>
<organism evidence="1 2">
    <name type="scientific">Nosema granulosis</name>
    <dbReference type="NCBI Taxonomy" id="83296"/>
    <lineage>
        <taxon>Eukaryota</taxon>
        <taxon>Fungi</taxon>
        <taxon>Fungi incertae sedis</taxon>
        <taxon>Microsporidia</taxon>
        <taxon>Nosematidae</taxon>
        <taxon>Nosema</taxon>
    </lineage>
</organism>
<comment type="caution">
    <text evidence="1">The sequence shown here is derived from an EMBL/GenBank/DDBJ whole genome shotgun (WGS) entry which is preliminary data.</text>
</comment>
<protein>
    <submittedName>
        <fullName evidence="1">Uncharacterized protein</fullName>
    </submittedName>
</protein>
<gene>
    <name evidence="1" type="ORF">NGRA_0187</name>
</gene>
<dbReference type="EMBL" id="SBJO01000006">
    <property type="protein sequence ID" value="KAF9764861.1"/>
    <property type="molecule type" value="Genomic_DNA"/>
</dbReference>
<keyword evidence="2" id="KW-1185">Reference proteome</keyword>
<dbReference type="AlphaFoldDB" id="A0A9P6L0J9"/>
<dbReference type="Proteomes" id="UP000740883">
    <property type="component" value="Unassembled WGS sequence"/>
</dbReference>
<reference evidence="1 2" key="1">
    <citation type="journal article" date="2020" name="Genome Biol. Evol.">
        <title>Comparative genomics of strictly vertically transmitted, feminizing microsporidia endosymbionts of amphipod crustaceans.</title>
        <authorList>
            <person name="Cormier A."/>
            <person name="Chebbi M.A."/>
            <person name="Giraud I."/>
            <person name="Wattier R."/>
            <person name="Teixeira M."/>
            <person name="Gilbert C."/>
            <person name="Rigaud T."/>
            <person name="Cordaux R."/>
        </authorList>
    </citation>
    <scope>NUCLEOTIDE SEQUENCE [LARGE SCALE GENOMIC DNA]</scope>
    <source>
        <strain evidence="1 2">Ou3-Ou53</strain>
    </source>
</reference>
<evidence type="ECO:0000313" key="2">
    <source>
        <dbReference type="Proteomes" id="UP000740883"/>
    </source>
</evidence>
<evidence type="ECO:0000313" key="1">
    <source>
        <dbReference type="EMBL" id="KAF9764861.1"/>
    </source>
</evidence>
<proteinExistence type="predicted"/>
<name>A0A9P6L0J9_9MICR</name>